<dbReference type="Proteomes" id="UP000034163">
    <property type="component" value="Unassembled WGS sequence"/>
</dbReference>
<dbReference type="EMBL" id="LCBS01000005">
    <property type="protein sequence ID" value="KKS17217.1"/>
    <property type="molecule type" value="Genomic_DNA"/>
</dbReference>
<evidence type="ECO:0000259" key="4">
    <source>
        <dbReference type="Pfam" id="PF00496"/>
    </source>
</evidence>
<evidence type="ECO:0000256" key="2">
    <source>
        <dbReference type="ARBA" id="ARBA00022448"/>
    </source>
</evidence>
<protein>
    <submittedName>
        <fullName evidence="5">Extracellular solute-binding protein family 5</fullName>
    </submittedName>
</protein>
<comment type="caution">
    <text evidence="5">The sequence shown here is derived from an EMBL/GenBank/DDBJ whole genome shotgun (WGS) entry which is preliminary data.</text>
</comment>
<dbReference type="PANTHER" id="PTHR30290">
    <property type="entry name" value="PERIPLASMIC BINDING COMPONENT OF ABC TRANSPORTER"/>
    <property type="match status" value="1"/>
</dbReference>
<dbReference type="GO" id="GO:0015833">
    <property type="term" value="P:peptide transport"/>
    <property type="evidence" value="ECO:0007669"/>
    <property type="project" value="TreeGrafter"/>
</dbReference>
<evidence type="ECO:0000256" key="3">
    <source>
        <dbReference type="ARBA" id="ARBA00022729"/>
    </source>
</evidence>
<dbReference type="InterPro" id="IPR030678">
    <property type="entry name" value="Peptide/Ni-bd"/>
</dbReference>
<dbReference type="GO" id="GO:0043190">
    <property type="term" value="C:ATP-binding cassette (ABC) transporter complex"/>
    <property type="evidence" value="ECO:0007669"/>
    <property type="project" value="InterPro"/>
</dbReference>
<dbReference type="SUPFAM" id="SSF53850">
    <property type="entry name" value="Periplasmic binding protein-like II"/>
    <property type="match status" value="1"/>
</dbReference>
<organism evidence="5 6">
    <name type="scientific">candidate division WWE3 bacterium GW2011_GWB1_41_6</name>
    <dbReference type="NCBI Taxonomy" id="1619112"/>
    <lineage>
        <taxon>Bacteria</taxon>
        <taxon>Katanobacteria</taxon>
    </lineage>
</organism>
<dbReference type="Gene3D" id="3.40.190.10">
    <property type="entry name" value="Periplasmic binding protein-like II"/>
    <property type="match status" value="1"/>
</dbReference>
<dbReference type="Gene3D" id="3.90.76.10">
    <property type="entry name" value="Dipeptide-binding Protein, Domain 1"/>
    <property type="match status" value="1"/>
</dbReference>
<feature type="domain" description="Solute-binding protein family 5" evidence="4">
    <location>
        <begin position="64"/>
        <end position="259"/>
    </location>
</feature>
<dbReference type="InterPro" id="IPR000914">
    <property type="entry name" value="SBP_5_dom"/>
</dbReference>
<proteinExistence type="inferred from homology"/>
<dbReference type="Pfam" id="PF00496">
    <property type="entry name" value="SBP_bac_5"/>
    <property type="match status" value="1"/>
</dbReference>
<dbReference type="AlphaFoldDB" id="A0A0G0WYK6"/>
<reference evidence="5 6" key="1">
    <citation type="journal article" date="2015" name="Nature">
        <title>rRNA introns, odd ribosomes, and small enigmatic genomes across a large radiation of phyla.</title>
        <authorList>
            <person name="Brown C.T."/>
            <person name="Hug L.A."/>
            <person name="Thomas B.C."/>
            <person name="Sharon I."/>
            <person name="Castelle C.J."/>
            <person name="Singh A."/>
            <person name="Wilkins M.J."/>
            <person name="Williams K.H."/>
            <person name="Banfield J.F."/>
        </authorList>
    </citation>
    <scope>NUCLEOTIDE SEQUENCE [LARGE SCALE GENOMIC DNA]</scope>
</reference>
<keyword evidence="3" id="KW-0732">Signal</keyword>
<keyword evidence="2" id="KW-0813">Transport</keyword>
<dbReference type="GO" id="GO:0042597">
    <property type="term" value="C:periplasmic space"/>
    <property type="evidence" value="ECO:0007669"/>
    <property type="project" value="UniProtKB-ARBA"/>
</dbReference>
<name>A0A0G0WYK6_UNCKA</name>
<sequence>MQFLQQVLIYISTFLLTLTPAPEFVEGVVGQPRSFLPSQTVTQHDKTISSLIYRGLFEYDIYGTLVPNLAETWEISEDGMVYKIKIKDNQYWSDGSKITSNDLIYSAYTSPDLNEVATDKVDDLTVMYTLPNKFSPFLSLLTTMVMQEGSEDAGHELDPVSSGQFRVVRVERNGPVVKQITLWNNDQEQEIRKLVFRYYANEEEVITAANLGEIEGFIGTRQYKLENFDEYKYPLQGVHYSLYFNLRNDKFADVELRQKLEKVLPVEDLILPYGIFVEGPISRSVFTERDIEFNKYDKTFKGTLPGVSFTITVPDVNEHVELVKQIEQIWESKLGITVDIKKVDPTVFYDEVIKDYNYEVLFYGQEVGRDPDRYVSWHSTQKEGTGLNLSGFSHVRADRALEEGRNEVDNNNRIVHYTEFQKVLTEQVPAIFLYHPYTRYYINKFIKGVGDKYTFSLKDRFMDFSNWKTVKTL</sequence>
<dbReference type="PIRSF" id="PIRSF002741">
    <property type="entry name" value="MppA"/>
    <property type="match status" value="1"/>
</dbReference>
<dbReference type="GO" id="GO:1904680">
    <property type="term" value="F:peptide transmembrane transporter activity"/>
    <property type="evidence" value="ECO:0007669"/>
    <property type="project" value="TreeGrafter"/>
</dbReference>
<gene>
    <name evidence="5" type="ORF">UU72_C0005G0024</name>
</gene>
<evidence type="ECO:0000313" key="5">
    <source>
        <dbReference type="EMBL" id="KKS17217.1"/>
    </source>
</evidence>
<dbReference type="InterPro" id="IPR039424">
    <property type="entry name" value="SBP_5"/>
</dbReference>
<evidence type="ECO:0000256" key="1">
    <source>
        <dbReference type="ARBA" id="ARBA00005695"/>
    </source>
</evidence>
<dbReference type="Gene3D" id="3.10.105.10">
    <property type="entry name" value="Dipeptide-binding Protein, Domain 3"/>
    <property type="match status" value="1"/>
</dbReference>
<evidence type="ECO:0000313" key="6">
    <source>
        <dbReference type="Proteomes" id="UP000034163"/>
    </source>
</evidence>
<dbReference type="PANTHER" id="PTHR30290:SF9">
    <property type="entry name" value="OLIGOPEPTIDE-BINDING PROTEIN APPA"/>
    <property type="match status" value="1"/>
</dbReference>
<comment type="similarity">
    <text evidence="1">Belongs to the bacterial solute-binding protein 5 family.</text>
</comment>
<accession>A0A0G0WYK6</accession>